<gene>
    <name evidence="1" type="ORF">HY912_24895</name>
</gene>
<evidence type="ECO:0000313" key="2">
    <source>
        <dbReference type="Proteomes" id="UP000807825"/>
    </source>
</evidence>
<comment type="caution">
    <text evidence="1">The sequence shown here is derived from an EMBL/GenBank/DDBJ whole genome shotgun (WGS) entry which is preliminary data.</text>
</comment>
<dbReference type="InterPro" id="IPR016181">
    <property type="entry name" value="Acyl_CoA_acyltransferase"/>
</dbReference>
<dbReference type="EMBL" id="JACRDE010000646">
    <property type="protein sequence ID" value="MBI5252747.1"/>
    <property type="molecule type" value="Genomic_DNA"/>
</dbReference>
<dbReference type="AlphaFoldDB" id="A0A9D6Z6Q1"/>
<name>A0A9D6Z6Q1_9BACT</name>
<reference evidence="1" key="1">
    <citation type="submission" date="2020-07" db="EMBL/GenBank/DDBJ databases">
        <title>Huge and variable diversity of episymbiotic CPR bacteria and DPANN archaea in groundwater ecosystems.</title>
        <authorList>
            <person name="He C.Y."/>
            <person name="Keren R."/>
            <person name="Whittaker M."/>
            <person name="Farag I.F."/>
            <person name="Doudna J."/>
            <person name="Cate J.H.D."/>
            <person name="Banfield J.F."/>
        </authorList>
    </citation>
    <scope>NUCLEOTIDE SEQUENCE</scope>
    <source>
        <strain evidence="1">NC_groundwater_1664_Pr3_B-0.1um_52_9</strain>
    </source>
</reference>
<dbReference type="Proteomes" id="UP000807825">
    <property type="component" value="Unassembled WGS sequence"/>
</dbReference>
<organism evidence="1 2">
    <name type="scientific">Desulfomonile tiedjei</name>
    <dbReference type="NCBI Taxonomy" id="2358"/>
    <lineage>
        <taxon>Bacteria</taxon>
        <taxon>Pseudomonadati</taxon>
        <taxon>Thermodesulfobacteriota</taxon>
        <taxon>Desulfomonilia</taxon>
        <taxon>Desulfomonilales</taxon>
        <taxon>Desulfomonilaceae</taxon>
        <taxon>Desulfomonile</taxon>
    </lineage>
</organism>
<proteinExistence type="predicted"/>
<accession>A0A9D6Z6Q1</accession>
<dbReference type="Gene3D" id="3.40.630.30">
    <property type="match status" value="1"/>
</dbReference>
<evidence type="ECO:0000313" key="1">
    <source>
        <dbReference type="EMBL" id="MBI5252747.1"/>
    </source>
</evidence>
<evidence type="ECO:0008006" key="3">
    <source>
        <dbReference type="Google" id="ProtNLM"/>
    </source>
</evidence>
<dbReference type="SUPFAM" id="SSF55729">
    <property type="entry name" value="Acyl-CoA N-acyltransferases (Nat)"/>
    <property type="match status" value="1"/>
</dbReference>
<protein>
    <recommendedName>
        <fullName evidence="3">BioF2-like acetyltransferase domain-containing protein</fullName>
    </recommendedName>
</protein>
<sequence length="274" mass="30753">MVYRYAYIPEHLPEYVQAVSLAEPHIHEGYLCFLRGTVLIFIGYPLQPAPCEPTDQLRLALESACDHFQPHTVSVIAPRIPPEIDGTACGNDQYYRVELPLAAIKPSEAYMLRRAARELSVNEAVFAEEHSALIEAFVSERIPSSAHQEIFRSISRYADCSQTARLLEARKGSELAAFTIMDLGSADYGFYLFNFRSSTLHVPGASDLLFWEMAGLAFKEGKRHLNLGLGVSSGIQRFKEKWGATPFLPYGSVTIQRKPRGLVDIIRRMLMIVT</sequence>